<evidence type="ECO:0000259" key="3">
    <source>
        <dbReference type="PROSITE" id="PS50850"/>
    </source>
</evidence>
<dbReference type="InterPro" id="IPR020846">
    <property type="entry name" value="MFS_dom"/>
</dbReference>
<feature type="transmembrane region" description="Helical" evidence="2">
    <location>
        <begin position="121"/>
        <end position="142"/>
    </location>
</feature>
<dbReference type="PANTHER" id="PTHR23523:SF2">
    <property type="entry name" value="2-NITROIMIDAZOLE TRANSPORTER"/>
    <property type="match status" value="1"/>
</dbReference>
<feature type="region of interest" description="Disordered" evidence="1">
    <location>
        <begin position="1"/>
        <end position="21"/>
    </location>
</feature>
<keyword evidence="2" id="KW-0472">Membrane</keyword>
<sequence length="426" mass="42900">MVDDDVGRESDDASRERAADTDAVDAVTPSSYLLVVLGAGSYLLLMANWFALAAFLDPIADGLGLSDTQSGALVGAVPLTYVPLSLLSGLVLDRIGARRGIAISVGIFGVAQLLRSATGDFAGMLATTVLFAVGATGITFGLPKLVASIFPSRLLGTMSTVYILGSYAGTAAAYSVGRAILGPALGGWRPTFRALGAAALAFLAVWVPVALWHGRRHGTPYGGDGESAFSLASLRTDVARVFSHRVMRLLVVVGTAYLLLGHSLQGWLPTLAGSRGVSPEVAATVATLFVVGQAVGTVVVPPVSDRLGRRRDGVVACGLAAVAGVVALAFVGDAVGAGAAALVAGSGVGGVSPLVRAIPTEIEDIGPALTATAVSLIFAVGELGGFFGPFLVGGLRDLTGSFLPGLAVLAVGALAMVAAGLRLPEI</sequence>
<feature type="compositionally biased region" description="Basic and acidic residues" evidence="1">
    <location>
        <begin position="1"/>
        <end position="20"/>
    </location>
</feature>
<dbReference type="Gene3D" id="1.20.1250.20">
    <property type="entry name" value="MFS general substrate transporter like domains"/>
    <property type="match status" value="1"/>
</dbReference>
<feature type="transmembrane region" description="Helical" evidence="2">
    <location>
        <begin position="72"/>
        <end position="92"/>
    </location>
</feature>
<dbReference type="GeneID" id="78818606"/>
<feature type="transmembrane region" description="Helical" evidence="2">
    <location>
        <begin position="249"/>
        <end position="269"/>
    </location>
</feature>
<dbReference type="AlphaFoldDB" id="A0ABD5Y1T7"/>
<feature type="domain" description="Major facilitator superfamily (MFS) profile" evidence="3">
    <location>
        <begin position="33"/>
        <end position="426"/>
    </location>
</feature>
<dbReference type="Pfam" id="PF07690">
    <property type="entry name" value="MFS_1"/>
    <property type="match status" value="1"/>
</dbReference>
<evidence type="ECO:0000313" key="5">
    <source>
        <dbReference type="Proteomes" id="UP001596432"/>
    </source>
</evidence>
<reference evidence="4 5" key="1">
    <citation type="journal article" date="2019" name="Int. J. Syst. Evol. Microbiol.">
        <title>The Global Catalogue of Microorganisms (GCM) 10K type strain sequencing project: providing services to taxonomists for standard genome sequencing and annotation.</title>
        <authorList>
            <consortium name="The Broad Institute Genomics Platform"/>
            <consortium name="The Broad Institute Genome Sequencing Center for Infectious Disease"/>
            <person name="Wu L."/>
            <person name="Ma J."/>
        </authorList>
    </citation>
    <scope>NUCLEOTIDE SEQUENCE [LARGE SCALE GENOMIC DNA]</scope>
    <source>
        <strain evidence="4 5">XZYJT29</strain>
    </source>
</reference>
<feature type="transmembrane region" description="Helical" evidence="2">
    <location>
        <begin position="313"/>
        <end position="331"/>
    </location>
</feature>
<evidence type="ECO:0000256" key="2">
    <source>
        <dbReference type="SAM" id="Phobius"/>
    </source>
</evidence>
<keyword evidence="2" id="KW-0812">Transmembrane</keyword>
<feature type="transmembrane region" description="Helical" evidence="2">
    <location>
        <begin position="194"/>
        <end position="212"/>
    </location>
</feature>
<dbReference type="Proteomes" id="UP001596432">
    <property type="component" value="Unassembled WGS sequence"/>
</dbReference>
<comment type="caution">
    <text evidence="4">The sequence shown here is derived from an EMBL/GenBank/DDBJ whole genome shotgun (WGS) entry which is preliminary data.</text>
</comment>
<feature type="transmembrane region" description="Helical" evidence="2">
    <location>
        <begin position="402"/>
        <end position="421"/>
    </location>
</feature>
<feature type="transmembrane region" description="Helical" evidence="2">
    <location>
        <begin position="337"/>
        <end position="355"/>
    </location>
</feature>
<feature type="transmembrane region" description="Helical" evidence="2">
    <location>
        <begin position="99"/>
        <end position="115"/>
    </location>
</feature>
<dbReference type="SUPFAM" id="SSF103473">
    <property type="entry name" value="MFS general substrate transporter"/>
    <property type="match status" value="1"/>
</dbReference>
<dbReference type="PROSITE" id="PS50850">
    <property type="entry name" value="MFS"/>
    <property type="match status" value="1"/>
</dbReference>
<dbReference type="EMBL" id="JBHTAS010000001">
    <property type="protein sequence ID" value="MFC7138369.1"/>
    <property type="molecule type" value="Genomic_DNA"/>
</dbReference>
<feature type="transmembrane region" description="Helical" evidence="2">
    <location>
        <begin position="367"/>
        <end position="390"/>
    </location>
</feature>
<organism evidence="4 5">
    <name type="scientific">Halosimplex aquaticum</name>
    <dbReference type="NCBI Taxonomy" id="3026162"/>
    <lineage>
        <taxon>Archaea</taxon>
        <taxon>Methanobacteriati</taxon>
        <taxon>Methanobacteriota</taxon>
        <taxon>Stenosarchaea group</taxon>
        <taxon>Halobacteria</taxon>
        <taxon>Halobacteriales</taxon>
        <taxon>Haloarculaceae</taxon>
        <taxon>Halosimplex</taxon>
    </lineage>
</organism>
<evidence type="ECO:0000256" key="1">
    <source>
        <dbReference type="SAM" id="MobiDB-lite"/>
    </source>
</evidence>
<dbReference type="InterPro" id="IPR011701">
    <property type="entry name" value="MFS"/>
</dbReference>
<name>A0ABD5Y1T7_9EURY</name>
<dbReference type="PANTHER" id="PTHR23523">
    <property type="match status" value="1"/>
</dbReference>
<keyword evidence="2" id="KW-1133">Transmembrane helix</keyword>
<keyword evidence="5" id="KW-1185">Reference proteome</keyword>
<gene>
    <name evidence="4" type="ORF">ACFQMA_00780</name>
</gene>
<feature type="transmembrane region" description="Helical" evidence="2">
    <location>
        <begin position="32"/>
        <end position="52"/>
    </location>
</feature>
<protein>
    <submittedName>
        <fullName evidence="4">CynX/NimT family MFS transporter</fullName>
    </submittedName>
</protein>
<evidence type="ECO:0000313" key="4">
    <source>
        <dbReference type="EMBL" id="MFC7138369.1"/>
    </source>
</evidence>
<dbReference type="InterPro" id="IPR052524">
    <property type="entry name" value="MFS_Cyanate_Porter"/>
</dbReference>
<dbReference type="InterPro" id="IPR036259">
    <property type="entry name" value="MFS_trans_sf"/>
</dbReference>
<feature type="transmembrane region" description="Helical" evidence="2">
    <location>
        <begin position="154"/>
        <end position="174"/>
    </location>
</feature>
<accession>A0ABD5Y1T7</accession>
<dbReference type="RefSeq" id="WP_274324000.1">
    <property type="nucleotide sequence ID" value="NZ_CP118158.1"/>
</dbReference>
<proteinExistence type="predicted"/>
<feature type="transmembrane region" description="Helical" evidence="2">
    <location>
        <begin position="281"/>
        <end position="301"/>
    </location>
</feature>